<feature type="domain" description="Reverse transcriptase Ty1/copia-type" evidence="1">
    <location>
        <begin position="98"/>
        <end position="154"/>
    </location>
</feature>
<proteinExistence type="predicted"/>
<dbReference type="Pfam" id="PF07727">
    <property type="entry name" value="RVT_2"/>
    <property type="match status" value="1"/>
</dbReference>
<evidence type="ECO:0000259" key="1">
    <source>
        <dbReference type="Pfam" id="PF07727"/>
    </source>
</evidence>
<evidence type="ECO:0000313" key="3">
    <source>
        <dbReference type="Proteomes" id="UP001151760"/>
    </source>
</evidence>
<sequence length="206" mass="24431">MLEESKSSLAFQDPSNMHEFYQPHRSTDKWTKIHPIKQVIGDPSKPVMTRRRLHTDVEMYMYALTVSTTEPKNIREAMLDHSWIESMQEEPNQFKRLDVWELVERPVGRNIIAVKWIWKNKTDAENTVIRNKSRLVSKGYGQEEGIDFEKYFACCKTRSCQNFCGIRGSQELYYLPDGCQDDIPERYIERRSFCKSSRWFCRSILS</sequence>
<dbReference type="InterPro" id="IPR013103">
    <property type="entry name" value="RVT_2"/>
</dbReference>
<dbReference type="EMBL" id="BQNB010012816">
    <property type="protein sequence ID" value="GJT08274.1"/>
    <property type="molecule type" value="Genomic_DNA"/>
</dbReference>
<reference evidence="2" key="1">
    <citation type="journal article" date="2022" name="Int. J. Mol. Sci.">
        <title>Draft Genome of Tanacetum Coccineum: Genomic Comparison of Closely Related Tanacetum-Family Plants.</title>
        <authorList>
            <person name="Yamashiro T."/>
            <person name="Shiraishi A."/>
            <person name="Nakayama K."/>
            <person name="Satake H."/>
        </authorList>
    </citation>
    <scope>NUCLEOTIDE SEQUENCE</scope>
</reference>
<keyword evidence="3" id="KW-1185">Reference proteome</keyword>
<dbReference type="Proteomes" id="UP001151760">
    <property type="component" value="Unassembled WGS sequence"/>
</dbReference>
<evidence type="ECO:0000313" key="2">
    <source>
        <dbReference type="EMBL" id="GJT08274.1"/>
    </source>
</evidence>
<organism evidence="2 3">
    <name type="scientific">Tanacetum coccineum</name>
    <dbReference type="NCBI Taxonomy" id="301880"/>
    <lineage>
        <taxon>Eukaryota</taxon>
        <taxon>Viridiplantae</taxon>
        <taxon>Streptophyta</taxon>
        <taxon>Embryophyta</taxon>
        <taxon>Tracheophyta</taxon>
        <taxon>Spermatophyta</taxon>
        <taxon>Magnoliopsida</taxon>
        <taxon>eudicotyledons</taxon>
        <taxon>Gunneridae</taxon>
        <taxon>Pentapetalae</taxon>
        <taxon>asterids</taxon>
        <taxon>campanulids</taxon>
        <taxon>Asterales</taxon>
        <taxon>Asteraceae</taxon>
        <taxon>Asteroideae</taxon>
        <taxon>Anthemideae</taxon>
        <taxon>Anthemidinae</taxon>
        <taxon>Tanacetum</taxon>
    </lineage>
</organism>
<protein>
    <submittedName>
        <fullName evidence="2">Retrovirus-related pol polyprotein from transposon TNT 1-94</fullName>
    </submittedName>
</protein>
<accession>A0ABQ5B5S6</accession>
<gene>
    <name evidence="2" type="ORF">Tco_0842736</name>
</gene>
<comment type="caution">
    <text evidence="2">The sequence shown here is derived from an EMBL/GenBank/DDBJ whole genome shotgun (WGS) entry which is preliminary data.</text>
</comment>
<name>A0ABQ5B5S6_9ASTR</name>
<reference evidence="2" key="2">
    <citation type="submission" date="2022-01" db="EMBL/GenBank/DDBJ databases">
        <authorList>
            <person name="Yamashiro T."/>
            <person name="Shiraishi A."/>
            <person name="Satake H."/>
            <person name="Nakayama K."/>
        </authorList>
    </citation>
    <scope>NUCLEOTIDE SEQUENCE</scope>
</reference>